<keyword evidence="3" id="KW-0560">Oxidoreductase</keyword>
<dbReference type="Proteomes" id="UP000504638">
    <property type="component" value="Unplaced"/>
</dbReference>
<keyword evidence="5" id="KW-1185">Reference proteome</keyword>
<dbReference type="NCBIfam" id="NF005559">
    <property type="entry name" value="PRK07231.1"/>
    <property type="match status" value="1"/>
</dbReference>
<dbReference type="GeneID" id="54422076"/>
<dbReference type="SUPFAM" id="SSF51735">
    <property type="entry name" value="NAD(P)-binding Rossmann-fold domains"/>
    <property type="match status" value="1"/>
</dbReference>
<keyword evidence="2" id="KW-0521">NADP</keyword>
<evidence type="ECO:0000313" key="6">
    <source>
        <dbReference type="RefSeq" id="XP_033531146.1"/>
    </source>
</evidence>
<dbReference type="InterPro" id="IPR036291">
    <property type="entry name" value="NAD(P)-bd_dom_sf"/>
</dbReference>
<dbReference type="PANTHER" id="PTHR43639">
    <property type="entry name" value="OXIDOREDUCTASE, SHORT-CHAIN DEHYDROGENASE/REDUCTASE FAMILY (AFU_ORTHOLOGUE AFUA_5G02870)"/>
    <property type="match status" value="1"/>
</dbReference>
<gene>
    <name evidence="4 6" type="ORF">P152DRAFT_476415</name>
</gene>
<protein>
    <submittedName>
        <fullName evidence="4 6">Oxidoreductase</fullName>
    </submittedName>
</protein>
<evidence type="ECO:0000313" key="5">
    <source>
        <dbReference type="Proteomes" id="UP000504638"/>
    </source>
</evidence>
<reference evidence="6" key="2">
    <citation type="submission" date="2020-04" db="EMBL/GenBank/DDBJ databases">
        <authorList>
            <consortium name="NCBI Genome Project"/>
        </authorList>
    </citation>
    <scope>NUCLEOTIDE SEQUENCE</scope>
    <source>
        <strain evidence="6">CBS 781.70</strain>
    </source>
</reference>
<comment type="similarity">
    <text evidence="1">Belongs to the short-chain dehydrogenases/reductases (SDR) family.</text>
</comment>
<dbReference type="RefSeq" id="XP_033531146.1">
    <property type="nucleotide sequence ID" value="XM_033681506.1"/>
</dbReference>
<dbReference type="PANTHER" id="PTHR43639:SF1">
    <property type="entry name" value="SHORT-CHAIN DEHYDROGENASE_REDUCTASE FAMILY PROTEIN"/>
    <property type="match status" value="1"/>
</dbReference>
<name>A0A6G1FUE2_9PEZI</name>
<dbReference type="PRINTS" id="PR00081">
    <property type="entry name" value="GDHRDH"/>
</dbReference>
<dbReference type="Gene3D" id="3.40.50.720">
    <property type="entry name" value="NAD(P)-binding Rossmann-like Domain"/>
    <property type="match status" value="1"/>
</dbReference>
<evidence type="ECO:0000256" key="2">
    <source>
        <dbReference type="ARBA" id="ARBA00022857"/>
    </source>
</evidence>
<dbReference type="PRINTS" id="PR00080">
    <property type="entry name" value="SDRFAMILY"/>
</dbReference>
<dbReference type="InterPro" id="IPR002347">
    <property type="entry name" value="SDR_fam"/>
</dbReference>
<dbReference type="Pfam" id="PF13561">
    <property type="entry name" value="adh_short_C2"/>
    <property type="match status" value="1"/>
</dbReference>
<dbReference type="FunFam" id="3.40.50.720:FF:000084">
    <property type="entry name" value="Short-chain dehydrogenase reductase"/>
    <property type="match status" value="1"/>
</dbReference>
<reference evidence="4 6" key="1">
    <citation type="submission" date="2020-01" db="EMBL/GenBank/DDBJ databases">
        <authorList>
            <consortium name="DOE Joint Genome Institute"/>
            <person name="Haridas S."/>
            <person name="Albert R."/>
            <person name="Binder M."/>
            <person name="Bloem J."/>
            <person name="Labutti K."/>
            <person name="Salamov A."/>
            <person name="Andreopoulos B."/>
            <person name="Baker S.E."/>
            <person name="Barry K."/>
            <person name="Bills G."/>
            <person name="Bluhm B.H."/>
            <person name="Cannon C."/>
            <person name="Castanera R."/>
            <person name="Culley D.E."/>
            <person name="Daum C."/>
            <person name="Ezra D."/>
            <person name="Gonzalez J.B."/>
            <person name="Henrissat B."/>
            <person name="Kuo A."/>
            <person name="Liang C."/>
            <person name="Lipzen A."/>
            <person name="Lutzoni F."/>
            <person name="Magnuson J."/>
            <person name="Mondo S."/>
            <person name="Nolan M."/>
            <person name="Ohm R."/>
            <person name="Pangilinan J."/>
            <person name="Park H.-J."/>
            <person name="Ramirez L."/>
            <person name="Alfaro M."/>
            <person name="Sun H."/>
            <person name="Tritt A."/>
            <person name="Yoshinaga Y."/>
            <person name="Zwiers L.-H."/>
            <person name="Turgeon B.G."/>
            <person name="Goodwin S.B."/>
            <person name="Spatafora J.W."/>
            <person name="Crous P.W."/>
            <person name="Grigoriev I.V."/>
        </authorList>
    </citation>
    <scope>NUCLEOTIDE SEQUENCE</scope>
    <source>
        <strain evidence="4 6">CBS 781.70</strain>
    </source>
</reference>
<reference evidence="6" key="3">
    <citation type="submission" date="2025-04" db="UniProtKB">
        <authorList>
            <consortium name="RefSeq"/>
        </authorList>
    </citation>
    <scope>IDENTIFICATION</scope>
    <source>
        <strain evidence="6">CBS 781.70</strain>
    </source>
</reference>
<dbReference type="OrthoDB" id="294295at2759"/>
<organism evidence="4">
    <name type="scientific">Eremomyces bilateralis CBS 781.70</name>
    <dbReference type="NCBI Taxonomy" id="1392243"/>
    <lineage>
        <taxon>Eukaryota</taxon>
        <taxon>Fungi</taxon>
        <taxon>Dikarya</taxon>
        <taxon>Ascomycota</taxon>
        <taxon>Pezizomycotina</taxon>
        <taxon>Dothideomycetes</taxon>
        <taxon>Dothideomycetes incertae sedis</taxon>
        <taxon>Eremomycetales</taxon>
        <taxon>Eremomycetaceae</taxon>
        <taxon>Eremomyces</taxon>
    </lineage>
</organism>
<proteinExistence type="inferred from homology"/>
<dbReference type="EMBL" id="ML975172">
    <property type="protein sequence ID" value="KAF1809515.1"/>
    <property type="molecule type" value="Genomic_DNA"/>
</dbReference>
<evidence type="ECO:0000256" key="3">
    <source>
        <dbReference type="ARBA" id="ARBA00023002"/>
    </source>
</evidence>
<dbReference type="GO" id="GO:0016491">
    <property type="term" value="F:oxidoreductase activity"/>
    <property type="evidence" value="ECO:0007669"/>
    <property type="project" value="UniProtKB-KW"/>
</dbReference>
<accession>A0A6G1FUE2</accession>
<evidence type="ECO:0000256" key="1">
    <source>
        <dbReference type="ARBA" id="ARBA00006484"/>
    </source>
</evidence>
<sequence>MSGNGRLAGKVAIVTGGASGFGAAITTLFAQEGCNVLLCDLNEELAHTVAKPYAESKQVQVCHMDVTKEEAWTRAVKACLDNWGGIDILVNNAGTSYRNKPTLDVTEAEFDLVFKVNVKSIFWSVKTVVPQFKKQGRGGSIINISSIGAARPRPGLVYYNATKGAVSNATNGLASEFGADQIRVNDIRPLLSGTGLFESFVGVPDTPENREKFTGQVPMGRLTDPLDIAKGALFFASDDSKFVTGDSLVIDGGKSI</sequence>
<dbReference type="AlphaFoldDB" id="A0A6G1FUE2"/>
<evidence type="ECO:0000313" key="4">
    <source>
        <dbReference type="EMBL" id="KAF1809515.1"/>
    </source>
</evidence>